<proteinExistence type="predicted"/>
<organism evidence="2 3">
    <name type="scientific">Trifolium pratense</name>
    <name type="common">Red clover</name>
    <dbReference type="NCBI Taxonomy" id="57577"/>
    <lineage>
        <taxon>Eukaryota</taxon>
        <taxon>Viridiplantae</taxon>
        <taxon>Streptophyta</taxon>
        <taxon>Embryophyta</taxon>
        <taxon>Tracheophyta</taxon>
        <taxon>Spermatophyta</taxon>
        <taxon>Magnoliopsida</taxon>
        <taxon>eudicotyledons</taxon>
        <taxon>Gunneridae</taxon>
        <taxon>Pentapetalae</taxon>
        <taxon>rosids</taxon>
        <taxon>fabids</taxon>
        <taxon>Fabales</taxon>
        <taxon>Fabaceae</taxon>
        <taxon>Papilionoideae</taxon>
        <taxon>50 kb inversion clade</taxon>
        <taxon>NPAAA clade</taxon>
        <taxon>Hologalegina</taxon>
        <taxon>IRL clade</taxon>
        <taxon>Trifolieae</taxon>
        <taxon>Trifolium</taxon>
    </lineage>
</organism>
<evidence type="ECO:0000256" key="1">
    <source>
        <dbReference type="SAM" id="SignalP"/>
    </source>
</evidence>
<protein>
    <recommendedName>
        <fullName evidence="4">Secreted protein</fullName>
    </recommendedName>
</protein>
<keyword evidence="1" id="KW-0732">Signal</keyword>
<feature type="chain" id="PRO_5014436579" description="Secreted protein" evidence="1">
    <location>
        <begin position="16"/>
        <end position="106"/>
    </location>
</feature>
<evidence type="ECO:0000313" key="3">
    <source>
        <dbReference type="Proteomes" id="UP000236291"/>
    </source>
</evidence>
<sequence length="106" mass="11886">MFFCLLLWIPTELSSFPPSARFLGSRYYDSPSSLTALSLKRSAYRDKGHKGREKTINNKSRRFEDARAKRRGITPLLSPCSNPVASFASPGTTLLTPSYSLAELRK</sequence>
<name>A0A2K3M490_TRIPR</name>
<dbReference type="Proteomes" id="UP000236291">
    <property type="component" value="Unassembled WGS sequence"/>
</dbReference>
<dbReference type="EMBL" id="ASHM01049068">
    <property type="protein sequence ID" value="PNX85574.1"/>
    <property type="molecule type" value="Genomic_DNA"/>
</dbReference>
<feature type="signal peptide" evidence="1">
    <location>
        <begin position="1"/>
        <end position="15"/>
    </location>
</feature>
<gene>
    <name evidence="2" type="ORF">L195_g041644</name>
</gene>
<evidence type="ECO:0000313" key="2">
    <source>
        <dbReference type="EMBL" id="PNX85574.1"/>
    </source>
</evidence>
<evidence type="ECO:0008006" key="4">
    <source>
        <dbReference type="Google" id="ProtNLM"/>
    </source>
</evidence>
<reference evidence="2 3" key="1">
    <citation type="journal article" date="2014" name="Am. J. Bot.">
        <title>Genome assembly and annotation for red clover (Trifolium pratense; Fabaceae).</title>
        <authorList>
            <person name="Istvanek J."/>
            <person name="Jaros M."/>
            <person name="Krenek A."/>
            <person name="Repkova J."/>
        </authorList>
    </citation>
    <scope>NUCLEOTIDE SEQUENCE [LARGE SCALE GENOMIC DNA]</scope>
    <source>
        <strain evidence="3">cv. Tatra</strain>
        <tissue evidence="2">Young leaves</tissue>
    </source>
</reference>
<dbReference type="AlphaFoldDB" id="A0A2K3M490"/>
<reference evidence="2 3" key="2">
    <citation type="journal article" date="2017" name="Front. Plant Sci.">
        <title>Gene Classification and Mining of Molecular Markers Useful in Red Clover (Trifolium pratense) Breeding.</title>
        <authorList>
            <person name="Istvanek J."/>
            <person name="Dluhosova J."/>
            <person name="Dluhos P."/>
            <person name="Patkova L."/>
            <person name="Nedelnik J."/>
            <person name="Repkova J."/>
        </authorList>
    </citation>
    <scope>NUCLEOTIDE SEQUENCE [LARGE SCALE GENOMIC DNA]</scope>
    <source>
        <strain evidence="3">cv. Tatra</strain>
        <tissue evidence="2">Young leaves</tissue>
    </source>
</reference>
<accession>A0A2K3M490</accession>
<comment type="caution">
    <text evidence="2">The sequence shown here is derived from an EMBL/GenBank/DDBJ whole genome shotgun (WGS) entry which is preliminary data.</text>
</comment>